<dbReference type="EMBL" id="QOIP01000001">
    <property type="protein sequence ID" value="RLU26711.1"/>
    <property type="molecule type" value="Genomic_DNA"/>
</dbReference>
<proteinExistence type="predicted"/>
<keyword evidence="2" id="KW-0732">Signal</keyword>
<protein>
    <submittedName>
        <fullName evidence="3">Uncharacterized protein</fullName>
    </submittedName>
</protein>
<reference evidence="3" key="2">
    <citation type="submission" date="2018-07" db="EMBL/GenBank/DDBJ databases">
        <authorList>
            <person name="Mckenzie S.K."/>
            <person name="Kronauer D.J.C."/>
        </authorList>
    </citation>
    <scope>NUCLEOTIDE SEQUENCE</scope>
    <source>
        <strain evidence="3">Clonal line C1</strain>
    </source>
</reference>
<organism evidence="3">
    <name type="scientific">Ooceraea biroi</name>
    <name type="common">Clonal raider ant</name>
    <name type="synonym">Cerapachys biroi</name>
    <dbReference type="NCBI Taxonomy" id="2015173"/>
    <lineage>
        <taxon>Eukaryota</taxon>
        <taxon>Metazoa</taxon>
        <taxon>Ecdysozoa</taxon>
        <taxon>Arthropoda</taxon>
        <taxon>Hexapoda</taxon>
        <taxon>Insecta</taxon>
        <taxon>Pterygota</taxon>
        <taxon>Neoptera</taxon>
        <taxon>Endopterygota</taxon>
        <taxon>Hymenoptera</taxon>
        <taxon>Apocrita</taxon>
        <taxon>Aculeata</taxon>
        <taxon>Formicoidea</taxon>
        <taxon>Formicidae</taxon>
        <taxon>Dorylinae</taxon>
        <taxon>Ooceraea</taxon>
    </lineage>
</organism>
<evidence type="ECO:0000256" key="2">
    <source>
        <dbReference type="SAM" id="SignalP"/>
    </source>
</evidence>
<name>A0A3L8E1V5_OOCBI</name>
<feature type="chain" id="PRO_5018117094" evidence="2">
    <location>
        <begin position="21"/>
        <end position="257"/>
    </location>
</feature>
<gene>
    <name evidence="3" type="ORF">DMN91_000508</name>
</gene>
<sequence>MEFCTVRLVYILLVLSRVSTITVTPSPPTIESTSVQTTTSGNFTTGTTDEMEMPRVPLTEQVMDVNIRMSDVPDVDPESTDVPDSSLDRNRVIRDIAYYIRAHKFHDFDRRYYKSADQAAVRLYEDFPRPGLRSLHWEVRKHCDVSFFECLKYLERMVRLTTLKREDDTITVMRQRKWSPTNNTEQILATQRDCQMAQKRDDLTAAPFQGPIGKCIRDSPRRAVSNHIGTKSRHARSAHALVARTSFERVIQVSVDD</sequence>
<reference evidence="3" key="1">
    <citation type="journal article" date="2018" name="Genome Res.">
        <title>The genomic architecture and molecular evolution of ant odorant receptors.</title>
        <authorList>
            <person name="McKenzie S.K."/>
            <person name="Kronauer D.J.C."/>
        </authorList>
    </citation>
    <scope>NUCLEOTIDE SEQUENCE [LARGE SCALE GENOMIC DNA]</scope>
    <source>
        <strain evidence="3">Clonal line C1</strain>
    </source>
</reference>
<comment type="caution">
    <text evidence="3">The sequence shown here is derived from an EMBL/GenBank/DDBJ whole genome shotgun (WGS) entry which is preliminary data.</text>
</comment>
<feature type="compositionally biased region" description="Low complexity" evidence="1">
    <location>
        <begin position="25"/>
        <end position="48"/>
    </location>
</feature>
<dbReference type="Proteomes" id="UP000279307">
    <property type="component" value="Chromosome 1"/>
</dbReference>
<dbReference type="AlphaFoldDB" id="A0A3L8E1V5"/>
<feature type="signal peptide" evidence="2">
    <location>
        <begin position="1"/>
        <end position="20"/>
    </location>
</feature>
<evidence type="ECO:0000313" key="3">
    <source>
        <dbReference type="EMBL" id="RLU26711.1"/>
    </source>
</evidence>
<accession>A0A3L8E1V5</accession>
<evidence type="ECO:0000256" key="1">
    <source>
        <dbReference type="SAM" id="MobiDB-lite"/>
    </source>
</evidence>
<feature type="region of interest" description="Disordered" evidence="1">
    <location>
        <begin position="25"/>
        <end position="50"/>
    </location>
</feature>
<dbReference type="OrthoDB" id="5985519at2759"/>